<name>A0A8J7F5L8_9CYAN</name>
<protein>
    <submittedName>
        <fullName evidence="1">Uncharacterized protein</fullName>
    </submittedName>
</protein>
<evidence type="ECO:0000313" key="1">
    <source>
        <dbReference type="EMBL" id="MBE9214893.1"/>
    </source>
</evidence>
<gene>
    <name evidence="1" type="ORF">IQ247_19820</name>
</gene>
<dbReference type="Proteomes" id="UP000620559">
    <property type="component" value="Unassembled WGS sequence"/>
</dbReference>
<dbReference type="RefSeq" id="WP_193922882.1">
    <property type="nucleotide sequence ID" value="NZ_JADEWL010000076.1"/>
</dbReference>
<keyword evidence="2" id="KW-1185">Reference proteome</keyword>
<sequence>MLSEIYYLIRSKADGRYLAARPNEDDGSTFVLIFRESFDALSYLNTHAGDLVDRLVVESISGSQLKTVLQRWSFNGVGIVTDPLLPKIDFLLQSKLGIGN</sequence>
<proteinExistence type="predicted"/>
<dbReference type="AlphaFoldDB" id="A0A8J7F5L8"/>
<dbReference type="EMBL" id="JADEWL010000076">
    <property type="protein sequence ID" value="MBE9214893.1"/>
    <property type="molecule type" value="Genomic_DNA"/>
</dbReference>
<evidence type="ECO:0000313" key="2">
    <source>
        <dbReference type="Proteomes" id="UP000620559"/>
    </source>
</evidence>
<accession>A0A8J7F5L8</accession>
<comment type="caution">
    <text evidence="1">The sequence shown here is derived from an EMBL/GenBank/DDBJ whole genome shotgun (WGS) entry which is preliminary data.</text>
</comment>
<organism evidence="1 2">
    <name type="scientific">Plectonema cf. radiosum LEGE 06105</name>
    <dbReference type="NCBI Taxonomy" id="945769"/>
    <lineage>
        <taxon>Bacteria</taxon>
        <taxon>Bacillati</taxon>
        <taxon>Cyanobacteriota</taxon>
        <taxon>Cyanophyceae</taxon>
        <taxon>Oscillatoriophycideae</taxon>
        <taxon>Oscillatoriales</taxon>
        <taxon>Microcoleaceae</taxon>
        <taxon>Plectonema</taxon>
    </lineage>
</organism>
<reference evidence="1" key="1">
    <citation type="submission" date="2020-10" db="EMBL/GenBank/DDBJ databases">
        <authorList>
            <person name="Castelo-Branco R."/>
            <person name="Eusebio N."/>
            <person name="Adriana R."/>
            <person name="Vieira A."/>
            <person name="Brugerolle De Fraissinette N."/>
            <person name="Rezende De Castro R."/>
            <person name="Schneider M.P."/>
            <person name="Vasconcelos V."/>
            <person name="Leao P.N."/>
        </authorList>
    </citation>
    <scope>NUCLEOTIDE SEQUENCE</scope>
    <source>
        <strain evidence="1">LEGE 06105</strain>
    </source>
</reference>